<dbReference type="InterPro" id="IPR023331">
    <property type="entry name" value="Rhabdovirus_ncapsid_C"/>
</dbReference>
<evidence type="ECO:0000256" key="7">
    <source>
        <dbReference type="ARBA" id="ARBA00022884"/>
    </source>
</evidence>
<evidence type="ECO:0000256" key="5">
    <source>
        <dbReference type="ARBA" id="ARBA00022561"/>
    </source>
</evidence>
<keyword evidence="7" id="KW-0694">RNA-binding</keyword>
<dbReference type="Gene3D" id="1.10.3610.10">
    <property type="entry name" value="Nucleoprotein"/>
    <property type="match status" value="1"/>
</dbReference>
<keyword evidence="10" id="KW-0687">Ribonucleoprotein</keyword>
<dbReference type="EMBL" id="MF190043">
    <property type="protein sequence ID" value="ASM94086.1"/>
    <property type="molecule type" value="Viral_cRNA"/>
</dbReference>
<feature type="domain" description="Rhabdovirus nucleocapsid" evidence="12">
    <location>
        <begin position="46"/>
        <end position="359"/>
    </location>
</feature>
<reference evidence="13" key="1">
    <citation type="submission" date="2017-05" db="EMBL/GenBank/DDBJ databases">
        <title>New viruses from a metagenomic survey of invertebrates and Fucus.</title>
        <authorList>
            <person name="Waldron F.M."/>
            <person name="Obbard D.J."/>
        </authorList>
    </citation>
    <scope>NUCLEOTIDE SEQUENCE</scope>
    <source>
        <strain evidence="13">O33</strain>
    </source>
</reference>
<dbReference type="Gene3D" id="1.10.3570.10">
    <property type="entry name" value="Rhabdovirus nucleocapsid protein like domain"/>
    <property type="match status" value="1"/>
</dbReference>
<dbReference type="GO" id="GO:0019029">
    <property type="term" value="C:helical viral capsid"/>
    <property type="evidence" value="ECO:0007669"/>
    <property type="project" value="UniProtKB-KW"/>
</dbReference>
<comment type="subcellular location">
    <subcellularLocation>
        <location evidence="1">Host cytoplasm</location>
    </subcellularLocation>
    <subcellularLocation>
        <location evidence="2">Virion</location>
    </subcellularLocation>
</comment>
<evidence type="ECO:0000256" key="3">
    <source>
        <dbReference type="ARBA" id="ARBA00014389"/>
    </source>
</evidence>
<keyword evidence="9" id="KW-1035">Host cytoplasm</keyword>
<evidence type="ECO:0000256" key="6">
    <source>
        <dbReference type="ARBA" id="ARBA00022844"/>
    </source>
</evidence>
<protein>
    <recommendedName>
        <fullName evidence="3">Nucleoprotein</fullName>
    </recommendedName>
    <alternativeName>
        <fullName evidence="11">Nucleocapsid protein</fullName>
    </alternativeName>
</protein>
<evidence type="ECO:0000256" key="10">
    <source>
        <dbReference type="ARBA" id="ARBA00023274"/>
    </source>
</evidence>
<proteinExistence type="predicted"/>
<organism evidence="13">
    <name type="scientific">Caledonia dog whelk rhabdo-like virus 2</name>
    <dbReference type="NCBI Taxonomy" id="2021945"/>
    <lineage>
        <taxon>Viruses</taxon>
        <taxon>Riboviria</taxon>
        <taxon>Orthornavirae</taxon>
        <taxon>Negarnaviricota</taxon>
        <taxon>Haploviricotina</taxon>
        <taxon>Monjiviricetes</taxon>
        <taxon>Mononegavirales</taxon>
        <taxon>Rhabdoviridae</taxon>
    </lineage>
</organism>
<accession>A0A221LFP2</accession>
<keyword evidence="8 13" id="KW-0543">Viral nucleoprotein</keyword>
<evidence type="ECO:0000256" key="8">
    <source>
        <dbReference type="ARBA" id="ARBA00023086"/>
    </source>
</evidence>
<dbReference type="InterPro" id="IPR000448">
    <property type="entry name" value="Rhabdo_ncapsid"/>
</dbReference>
<dbReference type="GO" id="GO:0003723">
    <property type="term" value="F:RNA binding"/>
    <property type="evidence" value="ECO:0007669"/>
    <property type="project" value="UniProtKB-KW"/>
</dbReference>
<dbReference type="Pfam" id="PF00945">
    <property type="entry name" value="Rhabdo_ncap"/>
    <property type="match status" value="1"/>
</dbReference>
<dbReference type="InterPro" id="IPR035961">
    <property type="entry name" value="Rhabdovirus_nucleoprotein-like"/>
</dbReference>
<dbReference type="GO" id="GO:1990904">
    <property type="term" value="C:ribonucleoprotein complex"/>
    <property type="evidence" value="ECO:0007669"/>
    <property type="project" value="UniProtKB-KW"/>
</dbReference>
<keyword evidence="4" id="KW-1139">Helical capsid protein</keyword>
<keyword evidence="6" id="KW-0946">Virion</keyword>
<keyword evidence="5" id="KW-0167">Capsid protein</keyword>
<evidence type="ECO:0000259" key="12">
    <source>
        <dbReference type="Pfam" id="PF00945"/>
    </source>
</evidence>
<evidence type="ECO:0000256" key="9">
    <source>
        <dbReference type="ARBA" id="ARBA00023200"/>
    </source>
</evidence>
<dbReference type="InterPro" id="IPR023330">
    <property type="entry name" value="Rhabdovirus_ncapsid_N"/>
</dbReference>
<dbReference type="GO" id="GO:0030430">
    <property type="term" value="C:host cell cytoplasm"/>
    <property type="evidence" value="ECO:0007669"/>
    <property type="project" value="UniProtKB-SubCell"/>
</dbReference>
<evidence type="ECO:0000313" key="13">
    <source>
        <dbReference type="EMBL" id="ASM94086.1"/>
    </source>
</evidence>
<dbReference type="GO" id="GO:0019013">
    <property type="term" value="C:viral nucleocapsid"/>
    <property type="evidence" value="ECO:0007669"/>
    <property type="project" value="UniProtKB-KW"/>
</dbReference>
<name>A0A221LFP2_9RHAB</name>
<evidence type="ECO:0000256" key="1">
    <source>
        <dbReference type="ARBA" id="ARBA00004192"/>
    </source>
</evidence>
<evidence type="ECO:0000256" key="4">
    <source>
        <dbReference type="ARBA" id="ARBA00022497"/>
    </source>
</evidence>
<dbReference type="SUPFAM" id="SSF140809">
    <property type="entry name" value="Rhabdovirus nucleoprotein-like"/>
    <property type="match status" value="1"/>
</dbReference>
<evidence type="ECO:0000256" key="2">
    <source>
        <dbReference type="ARBA" id="ARBA00004328"/>
    </source>
</evidence>
<evidence type="ECO:0000256" key="11">
    <source>
        <dbReference type="ARBA" id="ARBA00033344"/>
    </source>
</evidence>
<sequence>MAAKKIFIQDNDLDPGADITLEVVTDKYQPTFPHDPNVPIYNINENQGYHTIIQALNQGRELSLDLVNGYLWAVGGHLGVFTPVWKSYGIQISQGGRNVTIKDILDFQFLTNNPPTMIQGPQVPPRSHLTLATYLLAVYRLGKIDQTKVGVYYQNLTNKIEGMLKTEPFTSLNPPLAFANVLPKYDSWTGSPNFSKLVAAYDMILARHPAPLSLMRLATITSAYEGCNSFLSITHLANRLALPVEKALGYVLFRQSAMDVKNMLREGQEVEDPDSYFSHFRALGFSPKSPYSATAAPYFYNLVHLVGSYMGDTRSLNAVAMVDKAIHPIAIVSAYIGNYFMGTGEFGMFVGAEARMDSKKNSRVRPTTAAARSPAQLLVFINAQGNKLLSAFKARYKAVVKSHGTPRPDTMADWINTSL</sequence>